<evidence type="ECO:0000313" key="1">
    <source>
        <dbReference type="EMBL" id="VVD33120.1"/>
    </source>
</evidence>
<dbReference type="EMBL" id="LR699554">
    <property type="protein sequence ID" value="VVD33120.1"/>
    <property type="molecule type" value="Genomic_DNA"/>
</dbReference>
<dbReference type="Proteomes" id="UP000325811">
    <property type="component" value="Chromosome II"/>
</dbReference>
<evidence type="ECO:0000313" key="2">
    <source>
        <dbReference type="Proteomes" id="UP000325811"/>
    </source>
</evidence>
<name>A0A5Q4ZU78_9BURK</name>
<organism evidence="1 2">
    <name type="scientific">Paraburkholderia dioscoreae</name>
    <dbReference type="NCBI Taxonomy" id="2604047"/>
    <lineage>
        <taxon>Bacteria</taxon>
        <taxon>Pseudomonadati</taxon>
        <taxon>Pseudomonadota</taxon>
        <taxon>Betaproteobacteria</taxon>
        <taxon>Burkholderiales</taxon>
        <taxon>Burkholderiaceae</taxon>
        <taxon>Paraburkholderia</taxon>
    </lineage>
</organism>
<sequence>MIGVTVSGNSTGGTVLLIDVSATTGAEGGANATSEAAGAAAGACPDLLVREDEPSLPPHPARTAIPASARHCICNRKFIRIINPRLTISALKKVR</sequence>
<protein>
    <submittedName>
        <fullName evidence="1">Uncharacterized protein</fullName>
    </submittedName>
</protein>
<dbReference type="KEGG" id="pdio:PDMSB3_1836.1"/>
<gene>
    <name evidence="1" type="ORF">PDMSB3_1836</name>
</gene>
<accession>A0A5Q4ZU78</accession>
<dbReference type="AlphaFoldDB" id="A0A5Q4ZU78"/>
<keyword evidence="2" id="KW-1185">Reference proteome</keyword>
<proteinExistence type="predicted"/>
<reference evidence="1 2" key="1">
    <citation type="submission" date="2019-08" db="EMBL/GenBank/DDBJ databases">
        <authorList>
            <person name="Herpell B J."/>
        </authorList>
    </citation>
    <scope>NUCLEOTIDE SEQUENCE [LARGE SCALE GENOMIC DNA]</scope>
    <source>
        <strain evidence="2">Msb3</strain>
    </source>
</reference>